<dbReference type="AlphaFoldDB" id="A0A8V5FSL1"/>
<feature type="region of interest" description="Disordered" evidence="1">
    <location>
        <begin position="33"/>
        <end position="59"/>
    </location>
</feature>
<feature type="transmembrane region" description="Helical" evidence="2">
    <location>
        <begin position="6"/>
        <end position="26"/>
    </location>
</feature>
<evidence type="ECO:0000256" key="2">
    <source>
        <dbReference type="SAM" id="Phobius"/>
    </source>
</evidence>
<keyword evidence="2" id="KW-0472">Membrane</keyword>
<organism evidence="3 4">
    <name type="scientific">Melopsittacus undulatus</name>
    <name type="common">Budgerigar</name>
    <name type="synonym">Psittacus undulatus</name>
    <dbReference type="NCBI Taxonomy" id="13146"/>
    <lineage>
        <taxon>Eukaryota</taxon>
        <taxon>Metazoa</taxon>
        <taxon>Chordata</taxon>
        <taxon>Craniata</taxon>
        <taxon>Vertebrata</taxon>
        <taxon>Euteleostomi</taxon>
        <taxon>Archelosauria</taxon>
        <taxon>Archosauria</taxon>
        <taxon>Dinosauria</taxon>
        <taxon>Saurischia</taxon>
        <taxon>Theropoda</taxon>
        <taxon>Coelurosauria</taxon>
        <taxon>Aves</taxon>
        <taxon>Neognathae</taxon>
        <taxon>Neoaves</taxon>
        <taxon>Telluraves</taxon>
        <taxon>Australaves</taxon>
        <taxon>Psittaciformes</taxon>
        <taxon>Psittaculidae</taxon>
        <taxon>Melopsittacus</taxon>
    </lineage>
</organism>
<keyword evidence="2" id="KW-1133">Transmembrane helix</keyword>
<dbReference type="Ensembl" id="ENSMUNT00000030923.1">
    <property type="protein sequence ID" value="ENSMUNP00000023824.1"/>
    <property type="gene ID" value="ENSMUNG00000020128.1"/>
</dbReference>
<accession>A0A8V5FSL1</accession>
<reference evidence="3" key="2">
    <citation type="submission" date="2025-08" db="UniProtKB">
        <authorList>
            <consortium name="Ensembl"/>
        </authorList>
    </citation>
    <scope>IDENTIFICATION</scope>
</reference>
<protein>
    <submittedName>
        <fullName evidence="3">Uncharacterized protein</fullName>
    </submittedName>
</protein>
<feature type="compositionally biased region" description="Low complexity" evidence="1">
    <location>
        <begin position="37"/>
        <end position="49"/>
    </location>
</feature>
<sequence length="59" mass="5789">MGEPRGGVAARAAVIVLGAGACYCLWRLAAGGRRGPRAAGGAERGPSPGEGRRGAVGWA</sequence>
<evidence type="ECO:0000313" key="4">
    <source>
        <dbReference type="Proteomes" id="UP000694405"/>
    </source>
</evidence>
<evidence type="ECO:0000313" key="3">
    <source>
        <dbReference type="Ensembl" id="ENSMUNP00000023824.1"/>
    </source>
</evidence>
<proteinExistence type="predicted"/>
<keyword evidence="4" id="KW-1185">Reference proteome</keyword>
<dbReference type="Proteomes" id="UP000694405">
    <property type="component" value="Chromosome 5"/>
</dbReference>
<keyword evidence="2" id="KW-0812">Transmembrane</keyword>
<reference evidence="3" key="1">
    <citation type="submission" date="2020-03" db="EMBL/GenBank/DDBJ databases">
        <title>Melopsittacus undulatus (budgerigar) genome, bMelUnd1, maternal haplotype with Z.</title>
        <authorList>
            <person name="Gedman G."/>
            <person name="Mountcastle J."/>
            <person name="Haase B."/>
            <person name="Formenti G."/>
            <person name="Wright T."/>
            <person name="Apodaca J."/>
            <person name="Pelan S."/>
            <person name="Chow W."/>
            <person name="Rhie A."/>
            <person name="Howe K."/>
            <person name="Fedrigo O."/>
            <person name="Jarvis E.D."/>
        </authorList>
    </citation>
    <scope>NUCLEOTIDE SEQUENCE [LARGE SCALE GENOMIC DNA]</scope>
</reference>
<dbReference type="PROSITE" id="PS51257">
    <property type="entry name" value="PROKAR_LIPOPROTEIN"/>
    <property type="match status" value="1"/>
</dbReference>
<evidence type="ECO:0000256" key="1">
    <source>
        <dbReference type="SAM" id="MobiDB-lite"/>
    </source>
</evidence>
<name>A0A8V5FSL1_MELUD</name>
<reference evidence="3" key="3">
    <citation type="submission" date="2025-09" db="UniProtKB">
        <authorList>
            <consortium name="Ensembl"/>
        </authorList>
    </citation>
    <scope>IDENTIFICATION</scope>
</reference>